<gene>
    <name evidence="4" type="ORF">QSP1433_LOCUS13789</name>
</gene>
<evidence type="ECO:0000256" key="2">
    <source>
        <dbReference type="SAM" id="Phobius"/>
    </source>
</evidence>
<dbReference type="AlphaFoldDB" id="A0A7S2WPV1"/>
<protein>
    <recommendedName>
        <fullName evidence="3">Acyltransferase 3 domain-containing protein</fullName>
    </recommendedName>
</protein>
<feature type="transmembrane region" description="Helical" evidence="2">
    <location>
        <begin position="381"/>
        <end position="403"/>
    </location>
</feature>
<keyword evidence="2" id="KW-0472">Membrane</keyword>
<feature type="transmembrane region" description="Helical" evidence="2">
    <location>
        <begin position="276"/>
        <end position="293"/>
    </location>
</feature>
<keyword evidence="2" id="KW-1133">Transmembrane helix</keyword>
<feature type="transmembrane region" description="Helical" evidence="2">
    <location>
        <begin position="57"/>
        <end position="77"/>
    </location>
</feature>
<reference evidence="4" key="1">
    <citation type="submission" date="2021-01" db="EMBL/GenBank/DDBJ databases">
        <authorList>
            <person name="Corre E."/>
            <person name="Pelletier E."/>
            <person name="Niang G."/>
            <person name="Scheremetjew M."/>
            <person name="Finn R."/>
            <person name="Kale V."/>
            <person name="Holt S."/>
            <person name="Cochrane G."/>
            <person name="Meng A."/>
            <person name="Brown T."/>
            <person name="Cohen L."/>
        </authorList>
    </citation>
    <scope>NUCLEOTIDE SEQUENCE</scope>
    <source>
        <strain evidence="4">NY070348D</strain>
    </source>
</reference>
<dbReference type="GO" id="GO:0016747">
    <property type="term" value="F:acyltransferase activity, transferring groups other than amino-acyl groups"/>
    <property type="evidence" value="ECO:0007669"/>
    <property type="project" value="InterPro"/>
</dbReference>
<feature type="region of interest" description="Disordered" evidence="1">
    <location>
        <begin position="148"/>
        <end position="167"/>
    </location>
</feature>
<dbReference type="Pfam" id="PF01757">
    <property type="entry name" value="Acyl_transf_3"/>
    <property type="match status" value="1"/>
</dbReference>
<feature type="transmembrane region" description="Helical" evidence="2">
    <location>
        <begin position="489"/>
        <end position="513"/>
    </location>
</feature>
<dbReference type="InterPro" id="IPR050623">
    <property type="entry name" value="Glucan_succinyl_AcylTrfase"/>
</dbReference>
<accession>A0A7S2WPV1</accession>
<dbReference type="EMBL" id="HBHK01021662">
    <property type="protein sequence ID" value="CAD9699075.1"/>
    <property type="molecule type" value="Transcribed_RNA"/>
</dbReference>
<feature type="transmembrane region" description="Helical" evidence="2">
    <location>
        <begin position="525"/>
        <end position="546"/>
    </location>
</feature>
<dbReference type="InterPro" id="IPR002656">
    <property type="entry name" value="Acyl_transf_3_dom"/>
</dbReference>
<evidence type="ECO:0000259" key="3">
    <source>
        <dbReference type="Pfam" id="PF01757"/>
    </source>
</evidence>
<keyword evidence="2" id="KW-0812">Transmembrane</keyword>
<dbReference type="PANTHER" id="PTHR36927:SF1">
    <property type="entry name" value="MDO-LIKE PROTEIN"/>
    <property type="match status" value="1"/>
</dbReference>
<sequence length="556" mass="62177">MGISENIDHFFENSELDEFFLDKLPSWPLIASTCYVVAQWIFLAGREVELGEGQLSFVVQIVLGVLFMLQQFSFYMFFRIEQWNGALAVAWVVVYYCVIWVKFRMTMPVESNGSFNEDSRTIELTEGANGGPSGVTLTLADSYEATTDNTQGAATPSDSCATSETQEDAKPGFKDLENLDKILAKKKLEPYIFNLKVFITFMVIFSHAYLGLRFPSMDPIDWDFGFVSFGLGGTLIAMPTGISAMNIFMLLSGYFTPKSVKSRGVTKFLVERTKRLGIPLTFTWYIWYPYVELPTIHAVGVVANEDMPPVGDAGVGVAWFVLVLWWFSVIFVACFGDSFNIKMKLPNFGWSYLVMGILGVLSGLLYVYLGNVSYFNVPSCPLFLLGYAAFFFFGTLAGHGAWFEELVKVPGVIRVVIYVSTVGFFAMAELFALQSGMFSTTMDLFHGLNETVAKLLLGLFMYWGALSAALALVLFFHDYCNWTNKLSPFFWASAYTAYLIQKPFVYFALYVASIASGPESSNATGYYYFIVIVPLTLLIWPVAFGIRTIPGFSKVL</sequence>
<evidence type="ECO:0000256" key="1">
    <source>
        <dbReference type="SAM" id="MobiDB-lite"/>
    </source>
</evidence>
<feature type="transmembrane region" description="Helical" evidence="2">
    <location>
        <begin position="26"/>
        <end position="45"/>
    </location>
</feature>
<organism evidence="4">
    <name type="scientific">Mucochytrium quahogii</name>
    <dbReference type="NCBI Taxonomy" id="96639"/>
    <lineage>
        <taxon>Eukaryota</taxon>
        <taxon>Sar</taxon>
        <taxon>Stramenopiles</taxon>
        <taxon>Bigyra</taxon>
        <taxon>Labyrinthulomycetes</taxon>
        <taxon>Thraustochytrida</taxon>
        <taxon>Thraustochytriidae</taxon>
        <taxon>Mucochytrium</taxon>
    </lineage>
</organism>
<proteinExistence type="predicted"/>
<evidence type="ECO:0000313" key="4">
    <source>
        <dbReference type="EMBL" id="CAD9699075.1"/>
    </source>
</evidence>
<feature type="compositionally biased region" description="Polar residues" evidence="1">
    <location>
        <begin position="148"/>
        <end position="164"/>
    </location>
</feature>
<feature type="transmembrane region" description="Helical" evidence="2">
    <location>
        <begin position="224"/>
        <end position="255"/>
    </location>
</feature>
<feature type="transmembrane region" description="Helical" evidence="2">
    <location>
        <begin position="313"/>
        <end position="336"/>
    </location>
</feature>
<name>A0A7S2WPV1_9STRA</name>
<feature type="transmembrane region" description="Helical" evidence="2">
    <location>
        <begin position="348"/>
        <end position="369"/>
    </location>
</feature>
<feature type="transmembrane region" description="Helical" evidence="2">
    <location>
        <begin position="455"/>
        <end position="477"/>
    </location>
</feature>
<feature type="transmembrane region" description="Helical" evidence="2">
    <location>
        <begin position="191"/>
        <end position="212"/>
    </location>
</feature>
<dbReference type="PANTHER" id="PTHR36927">
    <property type="entry name" value="BLR4337 PROTEIN"/>
    <property type="match status" value="1"/>
</dbReference>
<feature type="transmembrane region" description="Helical" evidence="2">
    <location>
        <begin position="415"/>
        <end position="435"/>
    </location>
</feature>
<feature type="domain" description="Acyltransferase 3" evidence="3">
    <location>
        <begin position="194"/>
        <end position="540"/>
    </location>
</feature>
<feature type="transmembrane region" description="Helical" evidence="2">
    <location>
        <begin position="83"/>
        <end position="101"/>
    </location>
</feature>